<keyword evidence="2" id="KW-1185">Reference proteome</keyword>
<evidence type="ECO:0000313" key="1">
    <source>
        <dbReference type="EMBL" id="KAJ9077596.1"/>
    </source>
</evidence>
<gene>
    <name evidence="1" type="ORF">DSO57_1015220</name>
</gene>
<accession>A0ACC2TSX4</accession>
<evidence type="ECO:0000313" key="2">
    <source>
        <dbReference type="Proteomes" id="UP001165960"/>
    </source>
</evidence>
<dbReference type="EMBL" id="QTSX02002189">
    <property type="protein sequence ID" value="KAJ9077596.1"/>
    <property type="molecule type" value="Genomic_DNA"/>
</dbReference>
<protein>
    <submittedName>
        <fullName evidence="1">Uncharacterized protein</fullName>
    </submittedName>
</protein>
<sequence>MWCSFYCDVFVRAANLKPGTGFKPPATHQGVQGPLQTALAYLGSSKQPKAGSHPGASLNAGLGELVAPSSIGAPSHNALIGQGAANATLNQICCRIQPADLKNPRILLLQMQYSTLLFPPPPINPIAQMC</sequence>
<dbReference type="Proteomes" id="UP001165960">
    <property type="component" value="Unassembled WGS sequence"/>
</dbReference>
<reference evidence="1" key="1">
    <citation type="submission" date="2022-04" db="EMBL/GenBank/DDBJ databases">
        <title>Genome of the entomopathogenic fungus Entomophthora muscae.</title>
        <authorList>
            <person name="Elya C."/>
            <person name="Lovett B.R."/>
            <person name="Lee E."/>
            <person name="Macias A.M."/>
            <person name="Hajek A.E."/>
            <person name="De Bivort B.L."/>
            <person name="Kasson M.T."/>
            <person name="De Fine Licht H.H."/>
            <person name="Stajich J.E."/>
        </authorList>
    </citation>
    <scope>NUCLEOTIDE SEQUENCE</scope>
    <source>
        <strain evidence="1">Berkeley</strain>
    </source>
</reference>
<proteinExistence type="predicted"/>
<comment type="caution">
    <text evidence="1">The sequence shown here is derived from an EMBL/GenBank/DDBJ whole genome shotgun (WGS) entry which is preliminary data.</text>
</comment>
<organism evidence="1 2">
    <name type="scientific">Entomophthora muscae</name>
    <dbReference type="NCBI Taxonomy" id="34485"/>
    <lineage>
        <taxon>Eukaryota</taxon>
        <taxon>Fungi</taxon>
        <taxon>Fungi incertae sedis</taxon>
        <taxon>Zoopagomycota</taxon>
        <taxon>Entomophthoromycotina</taxon>
        <taxon>Entomophthoromycetes</taxon>
        <taxon>Entomophthorales</taxon>
        <taxon>Entomophthoraceae</taxon>
        <taxon>Entomophthora</taxon>
    </lineage>
</organism>
<name>A0ACC2TSX4_9FUNG</name>